<organism evidence="2 3">
    <name type="scientific">Plakobranchus ocellatus</name>
    <dbReference type="NCBI Taxonomy" id="259542"/>
    <lineage>
        <taxon>Eukaryota</taxon>
        <taxon>Metazoa</taxon>
        <taxon>Spiralia</taxon>
        <taxon>Lophotrochozoa</taxon>
        <taxon>Mollusca</taxon>
        <taxon>Gastropoda</taxon>
        <taxon>Heterobranchia</taxon>
        <taxon>Euthyneura</taxon>
        <taxon>Panpulmonata</taxon>
        <taxon>Sacoglossa</taxon>
        <taxon>Placobranchoidea</taxon>
        <taxon>Plakobranchidae</taxon>
        <taxon>Plakobranchus</taxon>
    </lineage>
</organism>
<name>A0AAV4CBS8_9GAST</name>
<evidence type="ECO:0000256" key="1">
    <source>
        <dbReference type="SAM" id="MobiDB-lite"/>
    </source>
</evidence>
<evidence type="ECO:0000313" key="2">
    <source>
        <dbReference type="EMBL" id="GFO29120.1"/>
    </source>
</evidence>
<feature type="compositionally biased region" description="Polar residues" evidence="1">
    <location>
        <begin position="65"/>
        <end position="76"/>
    </location>
</feature>
<dbReference type="Proteomes" id="UP000735302">
    <property type="component" value="Unassembled WGS sequence"/>
</dbReference>
<dbReference type="EMBL" id="BLXT01006120">
    <property type="protein sequence ID" value="GFO29120.1"/>
    <property type="molecule type" value="Genomic_DNA"/>
</dbReference>
<comment type="caution">
    <text evidence="2">The sequence shown here is derived from an EMBL/GenBank/DDBJ whole genome shotgun (WGS) entry which is preliminary data.</text>
</comment>
<feature type="region of interest" description="Disordered" evidence="1">
    <location>
        <begin position="63"/>
        <end position="129"/>
    </location>
</feature>
<reference evidence="2 3" key="1">
    <citation type="journal article" date="2021" name="Elife">
        <title>Chloroplast acquisition without the gene transfer in kleptoplastic sea slugs, Plakobranchus ocellatus.</title>
        <authorList>
            <person name="Maeda T."/>
            <person name="Takahashi S."/>
            <person name="Yoshida T."/>
            <person name="Shimamura S."/>
            <person name="Takaki Y."/>
            <person name="Nagai Y."/>
            <person name="Toyoda A."/>
            <person name="Suzuki Y."/>
            <person name="Arimoto A."/>
            <person name="Ishii H."/>
            <person name="Satoh N."/>
            <person name="Nishiyama T."/>
            <person name="Hasebe M."/>
            <person name="Maruyama T."/>
            <person name="Minagawa J."/>
            <person name="Obokata J."/>
            <person name="Shigenobu S."/>
        </authorList>
    </citation>
    <scope>NUCLEOTIDE SEQUENCE [LARGE SCALE GENOMIC DNA]</scope>
</reference>
<protein>
    <submittedName>
        <fullName evidence="2">Uncharacterized protein</fullName>
    </submittedName>
</protein>
<dbReference type="AlphaFoldDB" id="A0AAV4CBS8"/>
<gene>
    <name evidence="2" type="ORF">PoB_005562500</name>
</gene>
<proteinExistence type="predicted"/>
<keyword evidence="3" id="KW-1185">Reference proteome</keyword>
<sequence length="129" mass="13991">MVPGLTSFCMNWSIHYSRDPAFRPVTIDPQPTSSMTSFGESSSCVHAAVNLADVDKTIVGPDLYNTKTAPTTTDGSYRSCLQFKPGPNSGRRQSAPEPDWGGDKDSLTPEETSGISRRFYTQGLEASHS</sequence>
<evidence type="ECO:0000313" key="3">
    <source>
        <dbReference type="Proteomes" id="UP000735302"/>
    </source>
</evidence>
<accession>A0AAV4CBS8</accession>